<feature type="compositionally biased region" description="Polar residues" evidence="1">
    <location>
        <begin position="37"/>
        <end position="48"/>
    </location>
</feature>
<feature type="compositionally biased region" description="Acidic residues" evidence="1">
    <location>
        <begin position="198"/>
        <end position="218"/>
    </location>
</feature>
<feature type="region of interest" description="Disordered" evidence="1">
    <location>
        <begin position="180"/>
        <end position="235"/>
    </location>
</feature>
<evidence type="ECO:0000256" key="1">
    <source>
        <dbReference type="SAM" id="MobiDB-lite"/>
    </source>
</evidence>
<comment type="caution">
    <text evidence="2">The sequence shown here is derived from an EMBL/GenBank/DDBJ whole genome shotgun (WGS) entry which is preliminary data.</text>
</comment>
<evidence type="ECO:0000313" key="2">
    <source>
        <dbReference type="EMBL" id="KAL2058409.1"/>
    </source>
</evidence>
<evidence type="ECO:0000313" key="3">
    <source>
        <dbReference type="Proteomes" id="UP001590951"/>
    </source>
</evidence>
<protein>
    <submittedName>
        <fullName evidence="2">Uncharacterized protein</fullName>
    </submittedName>
</protein>
<feature type="compositionally biased region" description="Polar residues" evidence="1">
    <location>
        <begin position="93"/>
        <end position="130"/>
    </location>
</feature>
<accession>A0ABR4BKS2</accession>
<dbReference type="Proteomes" id="UP001590951">
    <property type="component" value="Unassembled WGS sequence"/>
</dbReference>
<keyword evidence="3" id="KW-1185">Reference proteome</keyword>
<feature type="compositionally biased region" description="Basic and acidic residues" evidence="1">
    <location>
        <begin position="271"/>
        <end position="284"/>
    </location>
</feature>
<feature type="region of interest" description="Disordered" evidence="1">
    <location>
        <begin position="1"/>
        <end position="130"/>
    </location>
</feature>
<feature type="region of interest" description="Disordered" evidence="1">
    <location>
        <begin position="258"/>
        <end position="288"/>
    </location>
</feature>
<name>A0ABR4BKS2_9LECA</name>
<feature type="compositionally biased region" description="Polar residues" evidence="1">
    <location>
        <begin position="1"/>
        <end position="14"/>
    </location>
</feature>
<dbReference type="PANTHER" id="PTHR22705:SF0">
    <property type="entry name" value="ZZ-TYPE ZINC FINGER-CONTAINING PROTEIN 3"/>
    <property type="match status" value="1"/>
</dbReference>
<dbReference type="PANTHER" id="PTHR22705">
    <property type="entry name" value="ZINC FINGER, ZZ DOMAIN CONTAINING 3"/>
    <property type="match status" value="1"/>
</dbReference>
<reference evidence="2 3" key="1">
    <citation type="submission" date="2024-09" db="EMBL/GenBank/DDBJ databases">
        <title>Rethinking Asexuality: The Enigmatic Case of Functional Sexual Genes in Lepraria (Stereocaulaceae).</title>
        <authorList>
            <person name="Doellman M."/>
            <person name="Sun Y."/>
            <person name="Barcenas-Pena A."/>
            <person name="Lumbsch H.T."/>
            <person name="Grewe F."/>
        </authorList>
    </citation>
    <scope>NUCLEOTIDE SEQUENCE [LARGE SCALE GENOMIC DNA]</scope>
    <source>
        <strain evidence="2 3">Grewe 0041</strain>
    </source>
</reference>
<sequence length="316" mass="34590">MPNFSTSFSSPASHESQHSERPPSPTAPPYSPITPTMSASLPTTNAPSTSTNQNPYPYTPPPLNSSINSSPDPLHHAHQTYPTMAPRAREQPPQAQLQYPHSQPKPSTQPLYPLTPQVQQLPPSKPVNGSENPDAIALRAAMSILQLQRQQALRDMRTLERQKGMALSDPEGFARGITEGSVRARGTAGILPTNPPDEAGEEEEEEDDEDEDEDEDGAVEVTQSHSFGEIPSAQNVVRMPPINWAQYHIVGESLDKLHEEQRIRPSPGVLGREEDLRPRERAPEHVVAGPYNPFVDKLEKVDKAGGRTKVGGKKKG</sequence>
<dbReference type="InterPro" id="IPR037830">
    <property type="entry name" value="ZZZ3"/>
</dbReference>
<dbReference type="EMBL" id="JBHFEH010000002">
    <property type="protein sequence ID" value="KAL2058409.1"/>
    <property type="molecule type" value="Genomic_DNA"/>
</dbReference>
<gene>
    <name evidence="2" type="ORF">ABVK25_001137</name>
</gene>
<feature type="compositionally biased region" description="Pro residues" evidence="1">
    <location>
        <begin position="22"/>
        <end position="32"/>
    </location>
</feature>
<organism evidence="2 3">
    <name type="scientific">Lepraria finkii</name>
    <dbReference type="NCBI Taxonomy" id="1340010"/>
    <lineage>
        <taxon>Eukaryota</taxon>
        <taxon>Fungi</taxon>
        <taxon>Dikarya</taxon>
        <taxon>Ascomycota</taxon>
        <taxon>Pezizomycotina</taxon>
        <taxon>Lecanoromycetes</taxon>
        <taxon>OSLEUM clade</taxon>
        <taxon>Lecanoromycetidae</taxon>
        <taxon>Lecanorales</taxon>
        <taxon>Lecanorineae</taxon>
        <taxon>Stereocaulaceae</taxon>
        <taxon>Lepraria</taxon>
    </lineage>
</organism>
<proteinExistence type="predicted"/>